<feature type="region of interest" description="Disordered" evidence="1">
    <location>
        <begin position="853"/>
        <end position="918"/>
    </location>
</feature>
<feature type="compositionally biased region" description="Basic and acidic residues" evidence="1">
    <location>
        <begin position="509"/>
        <end position="540"/>
    </location>
</feature>
<dbReference type="EMBL" id="JAICCE010000025">
    <property type="protein sequence ID" value="KAG9259837.1"/>
    <property type="molecule type" value="Genomic_DNA"/>
</dbReference>
<feature type="compositionally biased region" description="Basic residues" evidence="1">
    <location>
        <begin position="288"/>
        <end position="306"/>
    </location>
</feature>
<feature type="domain" description="SET" evidence="2">
    <location>
        <begin position="78"/>
        <end position="190"/>
    </location>
</feature>
<feature type="compositionally biased region" description="Polar residues" evidence="1">
    <location>
        <begin position="392"/>
        <end position="415"/>
    </location>
</feature>
<organism evidence="3 4">
    <name type="scientific">Astyanax mexicanus</name>
    <name type="common">Blind cave fish</name>
    <name type="synonym">Astyanax fasciatus mexicanus</name>
    <dbReference type="NCBI Taxonomy" id="7994"/>
    <lineage>
        <taxon>Eukaryota</taxon>
        <taxon>Metazoa</taxon>
        <taxon>Chordata</taxon>
        <taxon>Craniata</taxon>
        <taxon>Vertebrata</taxon>
        <taxon>Euteleostomi</taxon>
        <taxon>Actinopterygii</taxon>
        <taxon>Neopterygii</taxon>
        <taxon>Teleostei</taxon>
        <taxon>Ostariophysi</taxon>
        <taxon>Characiformes</taxon>
        <taxon>Characoidei</taxon>
        <taxon>Acestrorhamphidae</taxon>
        <taxon>Acestrorhamphinae</taxon>
        <taxon>Astyanax</taxon>
    </lineage>
</organism>
<dbReference type="Pfam" id="PF00856">
    <property type="entry name" value="SET"/>
    <property type="match status" value="1"/>
</dbReference>
<feature type="compositionally biased region" description="Low complexity" evidence="1">
    <location>
        <begin position="310"/>
        <end position="325"/>
    </location>
</feature>
<feature type="region of interest" description="Disordered" evidence="1">
    <location>
        <begin position="244"/>
        <end position="341"/>
    </location>
</feature>
<feature type="compositionally biased region" description="Polar residues" evidence="1">
    <location>
        <begin position="436"/>
        <end position="446"/>
    </location>
</feature>
<feature type="compositionally biased region" description="Basic residues" evidence="1">
    <location>
        <begin position="904"/>
        <end position="918"/>
    </location>
</feature>
<feature type="compositionally biased region" description="Basic and acidic residues" evidence="1">
    <location>
        <begin position="863"/>
        <end position="875"/>
    </location>
</feature>
<feature type="region of interest" description="Disordered" evidence="1">
    <location>
        <begin position="643"/>
        <end position="669"/>
    </location>
</feature>
<dbReference type="CDD" id="cd08161">
    <property type="entry name" value="SET"/>
    <property type="match status" value="1"/>
</dbReference>
<proteinExistence type="predicted"/>
<feature type="region of interest" description="Disordered" evidence="1">
    <location>
        <begin position="92"/>
        <end position="119"/>
    </location>
</feature>
<comment type="caution">
    <text evidence="3">The sequence shown here is derived from an EMBL/GenBank/DDBJ whole genome shotgun (WGS) entry which is preliminary data.</text>
</comment>
<dbReference type="InterPro" id="IPR001214">
    <property type="entry name" value="SET_dom"/>
</dbReference>
<name>A0A8T2KM99_ASTMX</name>
<dbReference type="AlphaFoldDB" id="A0A8T2KM99"/>
<dbReference type="PANTHER" id="PTHR33480">
    <property type="entry name" value="SET DOMAIN-CONTAINING PROTEIN-RELATED"/>
    <property type="match status" value="1"/>
</dbReference>
<feature type="compositionally biased region" description="Low complexity" evidence="1">
    <location>
        <begin position="244"/>
        <end position="256"/>
    </location>
</feature>
<feature type="compositionally biased region" description="Acidic residues" evidence="1">
    <location>
        <begin position="541"/>
        <end position="553"/>
    </location>
</feature>
<sequence length="996" mass="109687">MRNPIERCVGKNRFNESTQASDSLMSRASLVRRRAVMAENVRSPFDYREPPTLDSDGDGSKPAPSRGLSCRRVCGRKRKGTPVKVCDRAYVTEDEEESMSEHSYSPGDGQYPDGAEDRLPPPGSPYYLADPTQLCVSELGEEGASGVRGPVLFHPPPNCRIREVHCGSQVRLVVIAIRDIAKGEEITVDYSLTDWGENAMGFHRSVSPRGFDCGFNPDNNIKKEEEAGPLPLSLTVSDYLTPSWSLSPSSSPLSHSEASDSDREEDEEEEEDDDDDDEEELEDLRGRMMQRRKKRKTAPASKKKAQRVQPRPLSFARSAPSSSPFQTPLAPPTTNINNNININIGRGTGGTVSRRQHCPYCGRNFRSLARHLEKHHDQQPEIRAAMELAHLRSSQTSTATHPAGSGSHSFTSPLQPSTSSSAAPGPSLFSRERDSQSASNSGAVSFSLSLSPTSTTNNTTSSTSKKPPPALATPPRKTTVSASTPPIKAPPVTPSVTPPARRGRRPKKEKQEEQQRKQEELEKAKEEPPPTPGRDEKDKVEEEEEEEEEDEEMNESRDNDSGDEKNGETDSSPRSHMPPLLSSLSTLVLYLRRQQHSSFLSLSRAGSSAEAWRLLCHSSLALLILYNRHRECEVAKLTVQDYRSRVTPSPSSSSSGSGNSSNSSHSPLEGTLSPFERQVLCHRPRVGVLGKRGRVQPLILPPHSEACLDLLLKTSADVGVDPQSPYVFSRPFHSPATPLRGTDLLRGLARSSGAKNPTALTAPRARRQVAILTQLLMLEEGEKPQGVAAKRLEEFLQKEYHVTQSCTRIGQDPALMGRVSRVVLYGERDGVLFRGMSLQHICLELDVMSGNSGDSFSEESEVEGEKSKEKVDGGKKAGVNGRGPRPKKSFNPHVLPTTPSPSAGHKRRAAQIKSGKRGVLKRPWSEAERVAVETHLKRNILELRVPAKADCERCLQHCPLLVTNQRDWRAIKFYCHNRIQLLKKQGRREGIGTAGC</sequence>
<evidence type="ECO:0000256" key="1">
    <source>
        <dbReference type="SAM" id="MobiDB-lite"/>
    </source>
</evidence>
<feature type="region of interest" description="Disordered" evidence="1">
    <location>
        <begin position="38"/>
        <end position="69"/>
    </location>
</feature>
<protein>
    <recommendedName>
        <fullName evidence="2">SET domain-containing protein</fullName>
    </recommendedName>
</protein>
<feature type="region of interest" description="Disordered" evidence="1">
    <location>
        <begin position="392"/>
        <end position="580"/>
    </location>
</feature>
<dbReference type="InterPro" id="IPR046341">
    <property type="entry name" value="SET_dom_sf"/>
</dbReference>
<reference evidence="3 4" key="1">
    <citation type="submission" date="2021-07" db="EMBL/GenBank/DDBJ databases">
        <authorList>
            <person name="Imarazene B."/>
            <person name="Zahm M."/>
            <person name="Klopp C."/>
            <person name="Cabau C."/>
            <person name="Beille S."/>
            <person name="Jouanno E."/>
            <person name="Castinel A."/>
            <person name="Lluch J."/>
            <person name="Gil L."/>
            <person name="Kuchtly C."/>
            <person name="Lopez Roques C."/>
            <person name="Donnadieu C."/>
            <person name="Parrinello H."/>
            <person name="Journot L."/>
            <person name="Du K."/>
            <person name="Schartl M."/>
            <person name="Retaux S."/>
            <person name="Guiguen Y."/>
        </authorList>
    </citation>
    <scope>NUCLEOTIDE SEQUENCE [LARGE SCALE GENOMIC DNA]</scope>
    <source>
        <strain evidence="3">Pach_M1</strain>
        <tissue evidence="3">Testis</tissue>
    </source>
</reference>
<evidence type="ECO:0000313" key="4">
    <source>
        <dbReference type="Proteomes" id="UP000752171"/>
    </source>
</evidence>
<dbReference type="PANTHER" id="PTHR33480:SF3">
    <property type="entry name" value="SI:DKEY-117M1.4"/>
    <property type="match status" value="1"/>
</dbReference>
<feature type="compositionally biased region" description="Acidic residues" evidence="1">
    <location>
        <begin position="262"/>
        <end position="282"/>
    </location>
</feature>
<feature type="compositionally biased region" description="Low complexity" evidence="1">
    <location>
        <begin position="416"/>
        <end position="427"/>
    </location>
</feature>
<dbReference type="Proteomes" id="UP000752171">
    <property type="component" value="Unassembled WGS sequence"/>
</dbReference>
<feature type="compositionally biased region" description="Low complexity" evidence="1">
    <location>
        <begin position="648"/>
        <end position="664"/>
    </location>
</feature>
<accession>A0A8T2KM99</accession>
<evidence type="ECO:0000259" key="2">
    <source>
        <dbReference type="Pfam" id="PF00856"/>
    </source>
</evidence>
<feature type="compositionally biased region" description="Polar residues" evidence="1">
    <location>
        <begin position="15"/>
        <end position="25"/>
    </location>
</feature>
<feature type="compositionally biased region" description="Basic and acidic residues" evidence="1">
    <location>
        <begin position="554"/>
        <end position="573"/>
    </location>
</feature>
<dbReference type="Gene3D" id="2.170.270.10">
    <property type="entry name" value="SET domain"/>
    <property type="match status" value="1"/>
</dbReference>
<dbReference type="SUPFAM" id="SSF82199">
    <property type="entry name" value="SET domain"/>
    <property type="match status" value="1"/>
</dbReference>
<gene>
    <name evidence="3" type="ORF">AMEX_G27455</name>
</gene>
<feature type="region of interest" description="Disordered" evidence="1">
    <location>
        <begin position="1"/>
        <end position="25"/>
    </location>
</feature>
<feature type="compositionally biased region" description="Pro residues" evidence="1">
    <location>
        <begin position="487"/>
        <end position="497"/>
    </location>
</feature>
<feature type="compositionally biased region" description="Low complexity" evidence="1">
    <location>
        <begin position="447"/>
        <end position="465"/>
    </location>
</feature>
<evidence type="ECO:0000313" key="3">
    <source>
        <dbReference type="EMBL" id="KAG9259837.1"/>
    </source>
</evidence>